<dbReference type="InterPro" id="IPR044145">
    <property type="entry name" value="IF2_II"/>
</dbReference>
<dbReference type="HAMAP" id="MF_00100_B">
    <property type="entry name" value="IF_2_B"/>
    <property type="match status" value="1"/>
</dbReference>
<keyword evidence="5" id="KW-0648">Protein biosynthesis</keyword>
<evidence type="ECO:0000256" key="1">
    <source>
        <dbReference type="ARBA" id="ARBA00004173"/>
    </source>
</evidence>
<sequence length="710" mass="79311">MRFLKLKPLLGPSIKTFSSYNSTQRFSYITFKKLKHNINLVGCCQNYVLQLHTSSVSFKRRKTGEEKKADRVLEYHKVKGEIVEVWKDITVEELAKVLNKDVNYVREIFLHEVKSPKTVISDMKFLQQGIRRSGRRMKIIAKPANDIEVQIIEKDAFPRPPPSKSELKSRPPVVTVMGHVDHGKTTLLDALRHSSVVDQEFGGITQHIGAFLVVLDSGAKITFLDTPGHAAFSAMRARGANLTDIVVLVVAADDGVMEQTLESVRMAREAKVPILVAINKIDSPKADVERTEQMLLEAGIQIEKLGGEVQAIPVSALKKQNLNQLAEALVLQADLLEIGADPKGLVEAVVVESKLDPHRGKLCTVIVQRGTLKKGNILVAGVCMGRVRVLRNADGQIMNEVPPGYPTEIEGWKDLPSPGELVLEVESEKRAKDVIKVRESKLEMEKQEQDAVVIAEKQAHHEKEYRERLQLKRSLGRFKLRREGPRAPEIPKDDDPTPSLNIIVKSDVDGTLEAILNALDTYDSPECKMDLVHYGVGAVSENDIELAQTFKGIIYAFNTTCPKNIQELAENSGVNIKFHNVIYKLVDDVKEEINSRLPQKEQEEVLGEATVLQQFEINQGRKKVPVAGCRCVKGTLRKSALYKVVRNGQVIHEGQLSSMRHLKNEVDSIKTDLECGLQLQDKTIVFQPGDTIICYHKVTVPQVTSWDPGF</sequence>
<evidence type="ECO:0000256" key="4">
    <source>
        <dbReference type="ARBA" id="ARBA00022741"/>
    </source>
</evidence>
<dbReference type="GO" id="GO:0005739">
    <property type="term" value="C:mitochondrion"/>
    <property type="evidence" value="ECO:0000318"/>
    <property type="project" value="GO_Central"/>
</dbReference>
<dbReference type="GO" id="GO:0005737">
    <property type="term" value="C:cytoplasm"/>
    <property type="evidence" value="ECO:0000318"/>
    <property type="project" value="GO_Central"/>
</dbReference>
<dbReference type="InterPro" id="IPR000178">
    <property type="entry name" value="TF_IF2_bacterial-like"/>
</dbReference>
<dbReference type="FunCoup" id="D6WQE9">
    <property type="interactions" value="1008"/>
</dbReference>
<dbReference type="Gene3D" id="2.40.30.10">
    <property type="entry name" value="Translation factors"/>
    <property type="match status" value="2"/>
</dbReference>
<evidence type="ECO:0000259" key="11">
    <source>
        <dbReference type="PROSITE" id="PS51722"/>
    </source>
</evidence>
<dbReference type="NCBIfam" id="TIGR00231">
    <property type="entry name" value="small_GTP"/>
    <property type="match status" value="1"/>
</dbReference>
<dbReference type="PANTHER" id="PTHR43381">
    <property type="entry name" value="TRANSLATION INITIATION FACTOR IF-2-RELATED"/>
    <property type="match status" value="1"/>
</dbReference>
<dbReference type="Gene3D" id="3.40.50.300">
    <property type="entry name" value="P-loop containing nucleotide triphosphate hydrolases"/>
    <property type="match status" value="1"/>
</dbReference>
<dbReference type="SUPFAM" id="SSF52156">
    <property type="entry name" value="Initiation factor IF2/eIF5b, domain 3"/>
    <property type="match status" value="1"/>
</dbReference>
<evidence type="ECO:0000256" key="7">
    <source>
        <dbReference type="ARBA" id="ARBA00023128"/>
    </source>
</evidence>
<dbReference type="InterPro" id="IPR015760">
    <property type="entry name" value="TIF_IF2"/>
</dbReference>
<dbReference type="InterPro" id="IPR005225">
    <property type="entry name" value="Small_GTP-bd"/>
</dbReference>
<keyword evidence="13" id="KW-1185">Reference proteome</keyword>
<evidence type="ECO:0000256" key="2">
    <source>
        <dbReference type="ARBA" id="ARBA00007733"/>
    </source>
</evidence>
<dbReference type="GO" id="GO:0003743">
    <property type="term" value="F:translation initiation factor activity"/>
    <property type="evidence" value="ECO:0000318"/>
    <property type="project" value="GO_Central"/>
</dbReference>
<dbReference type="OMA" id="TIVCYQI"/>
<dbReference type="Pfam" id="PF22042">
    <property type="entry name" value="EF-G_D2"/>
    <property type="match status" value="1"/>
</dbReference>
<protein>
    <recommendedName>
        <fullName evidence="10">Translation initiation factor IF-2, mitochondrial</fullName>
    </recommendedName>
</protein>
<name>D6WQE9_TRICA</name>
<gene>
    <name evidence="12" type="primary">AUGUSTUS-3.0.2_30740</name>
    <name evidence="12" type="ORF">TcasGA2_TC030740</name>
</gene>
<dbReference type="InterPro" id="IPR027417">
    <property type="entry name" value="P-loop_NTPase"/>
</dbReference>
<evidence type="ECO:0000256" key="6">
    <source>
        <dbReference type="ARBA" id="ARBA00022946"/>
    </source>
</evidence>
<dbReference type="Pfam" id="PF11987">
    <property type="entry name" value="IF-2"/>
    <property type="match status" value="1"/>
</dbReference>
<dbReference type="AlphaFoldDB" id="D6WQE9"/>
<feature type="domain" description="Tr-type G" evidence="11">
    <location>
        <begin position="169"/>
        <end position="343"/>
    </location>
</feature>
<reference evidence="12 13" key="2">
    <citation type="journal article" date="2010" name="Nucleic Acids Res.">
        <title>BeetleBase in 2010: revisions to provide comprehensive genomic information for Tribolium castaneum.</title>
        <authorList>
            <person name="Kim H.S."/>
            <person name="Murphy T."/>
            <person name="Xia J."/>
            <person name="Caragea D."/>
            <person name="Park Y."/>
            <person name="Beeman R.W."/>
            <person name="Lorenzen M.D."/>
            <person name="Butcher S."/>
            <person name="Manak J.R."/>
            <person name="Brown S.J."/>
        </authorList>
    </citation>
    <scope>GENOME REANNOTATION</scope>
    <source>
        <strain evidence="12 13">Georgia GA2</strain>
    </source>
</reference>
<comment type="similarity">
    <text evidence="2">Belongs to the TRAFAC class translation factor GTPase superfamily. Classic translation factor GTPase family. IF-2 subfamily.</text>
</comment>
<keyword evidence="7" id="KW-0496">Mitochondrion</keyword>
<dbReference type="InterPro" id="IPR023115">
    <property type="entry name" value="TIF_IF2_dom3"/>
</dbReference>
<dbReference type="FunFam" id="3.40.50.10050:FF:000001">
    <property type="entry name" value="Translation initiation factor IF-2"/>
    <property type="match status" value="1"/>
</dbReference>
<dbReference type="PANTHER" id="PTHR43381:SF20">
    <property type="entry name" value="TRANSLATION INITIATION FACTOR IF-2, MITOCHONDRIAL"/>
    <property type="match status" value="1"/>
</dbReference>
<proteinExistence type="inferred from homology"/>
<dbReference type="GO" id="GO:0005525">
    <property type="term" value="F:GTP binding"/>
    <property type="evidence" value="ECO:0007669"/>
    <property type="project" value="UniProtKB-KW"/>
</dbReference>
<comment type="subcellular location">
    <subcellularLocation>
        <location evidence="1">Mitochondrion</location>
    </subcellularLocation>
</comment>
<keyword evidence="8" id="KW-0342">GTP-binding</keyword>
<evidence type="ECO:0000313" key="12">
    <source>
        <dbReference type="EMBL" id="EFA07686.2"/>
    </source>
</evidence>
<evidence type="ECO:0000256" key="10">
    <source>
        <dbReference type="ARBA" id="ARBA00044200"/>
    </source>
</evidence>
<dbReference type="Proteomes" id="UP000007266">
    <property type="component" value="Linkage group 7"/>
</dbReference>
<dbReference type="GO" id="GO:0003924">
    <property type="term" value="F:GTPase activity"/>
    <property type="evidence" value="ECO:0007669"/>
    <property type="project" value="InterPro"/>
</dbReference>
<dbReference type="CDD" id="cd03702">
    <property type="entry name" value="IF2_mtIF2_II"/>
    <property type="match status" value="1"/>
</dbReference>
<dbReference type="Gene3D" id="3.40.50.10050">
    <property type="entry name" value="Translation initiation factor IF- 2, domain 3"/>
    <property type="match status" value="1"/>
</dbReference>
<reference evidence="12 13" key="1">
    <citation type="journal article" date="2008" name="Nature">
        <title>The genome of the model beetle and pest Tribolium castaneum.</title>
        <authorList>
            <consortium name="Tribolium Genome Sequencing Consortium"/>
            <person name="Richards S."/>
            <person name="Gibbs R.A."/>
            <person name="Weinstock G.M."/>
            <person name="Brown S.J."/>
            <person name="Denell R."/>
            <person name="Beeman R.W."/>
            <person name="Gibbs R."/>
            <person name="Beeman R.W."/>
            <person name="Brown S.J."/>
            <person name="Bucher G."/>
            <person name="Friedrich M."/>
            <person name="Grimmelikhuijzen C.J."/>
            <person name="Klingler M."/>
            <person name="Lorenzen M."/>
            <person name="Richards S."/>
            <person name="Roth S."/>
            <person name="Schroder R."/>
            <person name="Tautz D."/>
            <person name="Zdobnov E.M."/>
            <person name="Muzny D."/>
            <person name="Gibbs R.A."/>
            <person name="Weinstock G.M."/>
            <person name="Attaway T."/>
            <person name="Bell S."/>
            <person name="Buhay C.J."/>
            <person name="Chandrabose M.N."/>
            <person name="Chavez D."/>
            <person name="Clerk-Blankenburg K.P."/>
            <person name="Cree A."/>
            <person name="Dao M."/>
            <person name="Davis C."/>
            <person name="Chacko J."/>
            <person name="Dinh H."/>
            <person name="Dugan-Rocha S."/>
            <person name="Fowler G."/>
            <person name="Garner T.T."/>
            <person name="Garnes J."/>
            <person name="Gnirke A."/>
            <person name="Hawes A."/>
            <person name="Hernandez J."/>
            <person name="Hines S."/>
            <person name="Holder M."/>
            <person name="Hume J."/>
            <person name="Jhangiani S.N."/>
            <person name="Joshi V."/>
            <person name="Khan Z.M."/>
            <person name="Jackson L."/>
            <person name="Kovar C."/>
            <person name="Kowis A."/>
            <person name="Lee S."/>
            <person name="Lewis L.R."/>
            <person name="Margolis J."/>
            <person name="Morgan M."/>
            <person name="Nazareth L.V."/>
            <person name="Nguyen N."/>
            <person name="Okwuonu G."/>
            <person name="Parker D."/>
            <person name="Richards S."/>
            <person name="Ruiz S.J."/>
            <person name="Santibanez J."/>
            <person name="Savard J."/>
            <person name="Scherer S.E."/>
            <person name="Schneider B."/>
            <person name="Sodergren E."/>
            <person name="Tautz D."/>
            <person name="Vattahil S."/>
            <person name="Villasana D."/>
            <person name="White C.S."/>
            <person name="Wright R."/>
            <person name="Park Y."/>
            <person name="Beeman R.W."/>
            <person name="Lord J."/>
            <person name="Oppert B."/>
            <person name="Lorenzen M."/>
            <person name="Brown S."/>
            <person name="Wang L."/>
            <person name="Savard J."/>
            <person name="Tautz D."/>
            <person name="Richards S."/>
            <person name="Weinstock G."/>
            <person name="Gibbs R.A."/>
            <person name="Liu Y."/>
            <person name="Worley K."/>
            <person name="Weinstock G."/>
            <person name="Elsik C.G."/>
            <person name="Reese J.T."/>
            <person name="Elhaik E."/>
            <person name="Landan G."/>
            <person name="Graur D."/>
            <person name="Arensburger P."/>
            <person name="Atkinson P."/>
            <person name="Beeman R.W."/>
            <person name="Beidler J."/>
            <person name="Brown S.J."/>
            <person name="Demuth J.P."/>
            <person name="Drury D.W."/>
            <person name="Du Y.Z."/>
            <person name="Fujiwara H."/>
            <person name="Lorenzen M."/>
            <person name="Maselli V."/>
            <person name="Osanai M."/>
            <person name="Park Y."/>
            <person name="Robertson H.M."/>
            <person name="Tu Z."/>
            <person name="Wang J.J."/>
            <person name="Wang S."/>
            <person name="Richards S."/>
            <person name="Song H."/>
            <person name="Zhang L."/>
            <person name="Sodergren E."/>
            <person name="Werner D."/>
            <person name="Stanke M."/>
            <person name="Morgenstern B."/>
            <person name="Solovyev V."/>
            <person name="Kosarev P."/>
            <person name="Brown G."/>
            <person name="Chen H.C."/>
            <person name="Ermolaeva O."/>
            <person name="Hlavina W."/>
            <person name="Kapustin Y."/>
            <person name="Kiryutin B."/>
            <person name="Kitts P."/>
            <person name="Maglott D."/>
            <person name="Pruitt K."/>
            <person name="Sapojnikov V."/>
            <person name="Souvorov A."/>
            <person name="Mackey A.J."/>
            <person name="Waterhouse R.M."/>
            <person name="Wyder S."/>
            <person name="Zdobnov E.M."/>
            <person name="Zdobnov E.M."/>
            <person name="Wyder S."/>
            <person name="Kriventseva E.V."/>
            <person name="Kadowaki T."/>
            <person name="Bork P."/>
            <person name="Aranda M."/>
            <person name="Bao R."/>
            <person name="Beermann A."/>
            <person name="Berns N."/>
            <person name="Bolognesi R."/>
            <person name="Bonneton F."/>
            <person name="Bopp D."/>
            <person name="Brown S.J."/>
            <person name="Bucher G."/>
            <person name="Butts T."/>
            <person name="Chaumot A."/>
            <person name="Denell R.E."/>
            <person name="Ferrier D.E."/>
            <person name="Friedrich M."/>
            <person name="Gordon C.M."/>
            <person name="Jindra M."/>
            <person name="Klingler M."/>
            <person name="Lan Q."/>
            <person name="Lattorff H.M."/>
            <person name="Laudet V."/>
            <person name="von Levetsow C."/>
            <person name="Liu Z."/>
            <person name="Lutz R."/>
            <person name="Lynch J.A."/>
            <person name="da Fonseca R.N."/>
            <person name="Posnien N."/>
            <person name="Reuter R."/>
            <person name="Roth S."/>
            <person name="Savard J."/>
            <person name="Schinko J.B."/>
            <person name="Schmitt C."/>
            <person name="Schoppmeier M."/>
            <person name="Schroder R."/>
            <person name="Shippy T.D."/>
            <person name="Simonnet F."/>
            <person name="Marques-Souza H."/>
            <person name="Tautz D."/>
            <person name="Tomoyasu Y."/>
            <person name="Trauner J."/>
            <person name="Van der Zee M."/>
            <person name="Vervoort M."/>
            <person name="Wittkopp N."/>
            <person name="Wimmer E.A."/>
            <person name="Yang X."/>
            <person name="Jones A.K."/>
            <person name="Sattelle D.B."/>
            <person name="Ebert P.R."/>
            <person name="Nelson D."/>
            <person name="Scott J.G."/>
            <person name="Beeman R.W."/>
            <person name="Muthukrishnan S."/>
            <person name="Kramer K.J."/>
            <person name="Arakane Y."/>
            <person name="Beeman R.W."/>
            <person name="Zhu Q."/>
            <person name="Hogenkamp D."/>
            <person name="Dixit R."/>
            <person name="Oppert B."/>
            <person name="Jiang H."/>
            <person name="Zou Z."/>
            <person name="Marshall J."/>
            <person name="Elpidina E."/>
            <person name="Vinokurov K."/>
            <person name="Oppert C."/>
            <person name="Zou Z."/>
            <person name="Evans J."/>
            <person name="Lu Z."/>
            <person name="Zhao P."/>
            <person name="Sumathipala N."/>
            <person name="Altincicek B."/>
            <person name="Vilcinskas A."/>
            <person name="Williams M."/>
            <person name="Hultmark D."/>
            <person name="Hetru C."/>
            <person name="Jiang H."/>
            <person name="Grimmelikhuijzen C.J."/>
            <person name="Hauser F."/>
            <person name="Cazzamali G."/>
            <person name="Williamson M."/>
            <person name="Park Y."/>
            <person name="Li B."/>
            <person name="Tanaka Y."/>
            <person name="Predel R."/>
            <person name="Neupert S."/>
            <person name="Schachtner J."/>
            <person name="Verleyen P."/>
            <person name="Raible F."/>
            <person name="Bork P."/>
            <person name="Friedrich M."/>
            <person name="Walden K.K."/>
            <person name="Robertson H.M."/>
            <person name="Angeli S."/>
            <person name="Foret S."/>
            <person name="Bucher G."/>
            <person name="Schuetz S."/>
            <person name="Maleszka R."/>
            <person name="Wimmer E.A."/>
            <person name="Beeman R.W."/>
            <person name="Lorenzen M."/>
            <person name="Tomoyasu Y."/>
            <person name="Miller S.C."/>
            <person name="Grossmann D."/>
            <person name="Bucher G."/>
        </authorList>
    </citation>
    <scope>NUCLEOTIDE SEQUENCE [LARGE SCALE GENOMIC DNA]</scope>
    <source>
        <strain evidence="12 13">Georgia GA2</strain>
    </source>
</reference>
<keyword evidence="4" id="KW-0547">Nucleotide-binding</keyword>
<dbReference type="HOGENOM" id="CLU_006301_5_2_1"/>
<dbReference type="FunFam" id="2.40.30.10:FF:000008">
    <property type="entry name" value="Translation initiation factor IF-2"/>
    <property type="match status" value="1"/>
</dbReference>
<accession>D6WQE9</accession>
<keyword evidence="6" id="KW-0809">Transit peptide</keyword>
<dbReference type="SUPFAM" id="SSF50447">
    <property type="entry name" value="Translation proteins"/>
    <property type="match status" value="2"/>
</dbReference>
<dbReference type="PROSITE" id="PS51722">
    <property type="entry name" value="G_TR_2"/>
    <property type="match status" value="1"/>
</dbReference>
<organism evidence="12 13">
    <name type="scientific">Tribolium castaneum</name>
    <name type="common">Red flour beetle</name>
    <dbReference type="NCBI Taxonomy" id="7070"/>
    <lineage>
        <taxon>Eukaryota</taxon>
        <taxon>Metazoa</taxon>
        <taxon>Ecdysozoa</taxon>
        <taxon>Arthropoda</taxon>
        <taxon>Hexapoda</taxon>
        <taxon>Insecta</taxon>
        <taxon>Pterygota</taxon>
        <taxon>Neoptera</taxon>
        <taxon>Endopterygota</taxon>
        <taxon>Coleoptera</taxon>
        <taxon>Polyphaga</taxon>
        <taxon>Cucujiformia</taxon>
        <taxon>Tenebrionidae</taxon>
        <taxon>Tenebrionidae incertae sedis</taxon>
        <taxon>Tribolium</taxon>
    </lineage>
</organism>
<dbReference type="InParanoid" id="D6WQE9"/>
<dbReference type="InterPro" id="IPR036925">
    <property type="entry name" value="TIF_IF2_dom3_sf"/>
</dbReference>
<dbReference type="EMBL" id="KQ971354">
    <property type="protein sequence ID" value="EFA07686.2"/>
    <property type="molecule type" value="Genomic_DNA"/>
</dbReference>
<evidence type="ECO:0000256" key="8">
    <source>
        <dbReference type="ARBA" id="ARBA00023134"/>
    </source>
</evidence>
<evidence type="ECO:0000256" key="3">
    <source>
        <dbReference type="ARBA" id="ARBA00022540"/>
    </source>
</evidence>
<evidence type="ECO:0000313" key="13">
    <source>
        <dbReference type="Proteomes" id="UP000007266"/>
    </source>
</evidence>
<evidence type="ECO:0000256" key="5">
    <source>
        <dbReference type="ARBA" id="ARBA00022917"/>
    </source>
</evidence>
<dbReference type="InterPro" id="IPR009000">
    <property type="entry name" value="Transl_B-barrel_sf"/>
</dbReference>
<dbReference type="eggNOG" id="KOG1145">
    <property type="taxonomic scope" value="Eukaryota"/>
</dbReference>
<dbReference type="InterPro" id="IPR000795">
    <property type="entry name" value="T_Tr_GTP-bd_dom"/>
</dbReference>
<keyword evidence="3 12" id="KW-0396">Initiation factor</keyword>
<dbReference type="CDD" id="cd01887">
    <property type="entry name" value="IF2_eIF5B"/>
    <property type="match status" value="1"/>
</dbReference>
<dbReference type="GO" id="GO:0070124">
    <property type="term" value="P:mitochondrial translational initiation"/>
    <property type="evidence" value="ECO:0000318"/>
    <property type="project" value="GO_Central"/>
</dbReference>
<dbReference type="FunFam" id="3.40.50.300:FF:000019">
    <property type="entry name" value="Translation initiation factor IF-2"/>
    <property type="match status" value="1"/>
</dbReference>
<dbReference type="STRING" id="7070.D6WQE9"/>
<dbReference type="SUPFAM" id="SSF52540">
    <property type="entry name" value="P-loop containing nucleoside triphosphate hydrolases"/>
    <property type="match status" value="1"/>
</dbReference>
<dbReference type="CDD" id="cd03692">
    <property type="entry name" value="mtIF2_IVc"/>
    <property type="match status" value="1"/>
</dbReference>
<dbReference type="FunFam" id="2.40.30.10:FF:000007">
    <property type="entry name" value="Translation initiation factor IF-2"/>
    <property type="match status" value="1"/>
</dbReference>
<comment type="function">
    <text evidence="9">One of the essential components for the initiation of protein synthesis. Protects formylmethionyl-tRNA from spontaneous hydrolysis and promotes its binding to the 30S ribosomal subunits. Also involved in the hydrolysis of GTP during the formation of the 70S ribosomal complex.</text>
</comment>
<dbReference type="InterPro" id="IPR053905">
    <property type="entry name" value="EF-G-like_DII"/>
</dbReference>
<dbReference type="Pfam" id="PF00009">
    <property type="entry name" value="GTP_EFTU"/>
    <property type="match status" value="1"/>
</dbReference>
<evidence type="ECO:0000256" key="9">
    <source>
        <dbReference type="ARBA" id="ARBA00025162"/>
    </source>
</evidence>